<evidence type="ECO:0000313" key="2">
    <source>
        <dbReference type="Proteomes" id="UP000838100"/>
    </source>
</evidence>
<proteinExistence type="predicted"/>
<dbReference type="Proteomes" id="UP000838100">
    <property type="component" value="Unassembled WGS sequence"/>
</dbReference>
<accession>A0ABM9AJE5</accession>
<gene>
    <name evidence="1" type="ORF">SIN8267_03503</name>
</gene>
<keyword evidence="2" id="KW-1185">Reference proteome</keyword>
<sequence length="99" mass="11155">MDIDQGRAAYADVRYTDGEEVTDSLIAATLSLLEKFDEGIFVVLELPEDREFHYLRVNPIWWLAQPTVGEGWKLMAKESFDGLVKQHLAAKGIAFNGIL</sequence>
<reference evidence="1" key="1">
    <citation type="submission" date="2021-12" db="EMBL/GenBank/DDBJ databases">
        <authorList>
            <person name="Rodrigo-Torres L."/>
            <person name="Arahal R. D."/>
            <person name="Lucena T."/>
        </authorList>
    </citation>
    <scope>NUCLEOTIDE SEQUENCE</scope>
    <source>
        <strain evidence="1">CECT 8267</strain>
    </source>
</reference>
<dbReference type="EMBL" id="CAKLPX010000008">
    <property type="protein sequence ID" value="CAH0993355.1"/>
    <property type="molecule type" value="Genomic_DNA"/>
</dbReference>
<evidence type="ECO:0000313" key="1">
    <source>
        <dbReference type="EMBL" id="CAH0993355.1"/>
    </source>
</evidence>
<organism evidence="1 2">
    <name type="scientific">Sinobacterium norvegicum</name>
    <dbReference type="NCBI Taxonomy" id="1641715"/>
    <lineage>
        <taxon>Bacteria</taxon>
        <taxon>Pseudomonadati</taxon>
        <taxon>Pseudomonadota</taxon>
        <taxon>Gammaproteobacteria</taxon>
        <taxon>Cellvibrionales</taxon>
        <taxon>Spongiibacteraceae</taxon>
        <taxon>Sinobacterium</taxon>
    </lineage>
</organism>
<protein>
    <submittedName>
        <fullName evidence="1">Uncharacterized protein</fullName>
    </submittedName>
</protein>
<comment type="caution">
    <text evidence="1">The sequence shown here is derived from an EMBL/GenBank/DDBJ whole genome shotgun (WGS) entry which is preliminary data.</text>
</comment>
<dbReference type="RefSeq" id="WP_237446035.1">
    <property type="nucleotide sequence ID" value="NZ_CAKLPX010000008.1"/>
</dbReference>
<name>A0ABM9AJE5_9GAMM</name>